<keyword evidence="1" id="KW-0413">Isomerase</keyword>
<evidence type="ECO:0000256" key="1">
    <source>
        <dbReference type="ARBA" id="ARBA00023235"/>
    </source>
</evidence>
<proteinExistence type="predicted"/>
<dbReference type="PANTHER" id="PTHR13774:SF39">
    <property type="entry name" value="BIOSYNTHESIS PROTEIN, PUTATIVE-RELATED"/>
    <property type="match status" value="1"/>
</dbReference>
<dbReference type="InterPro" id="IPR003719">
    <property type="entry name" value="Phenazine_PhzF-like"/>
</dbReference>
<name>M0NDN5_9EURY</name>
<comment type="caution">
    <text evidence="2">The sequence shown here is derived from an EMBL/GenBank/DDBJ whole genome shotgun (WGS) entry which is preliminary data.</text>
</comment>
<dbReference type="NCBIfam" id="TIGR00654">
    <property type="entry name" value="PhzF_family"/>
    <property type="match status" value="1"/>
</dbReference>
<dbReference type="SUPFAM" id="SSF54506">
    <property type="entry name" value="Diaminopimelate epimerase-like"/>
    <property type="match status" value="1"/>
</dbReference>
<dbReference type="PATRIC" id="fig|1227456.3.peg.295"/>
<accession>M0NDN5</accession>
<dbReference type="GO" id="GO:0005737">
    <property type="term" value="C:cytoplasm"/>
    <property type="evidence" value="ECO:0007669"/>
    <property type="project" value="TreeGrafter"/>
</dbReference>
<evidence type="ECO:0000313" key="2">
    <source>
        <dbReference type="EMBL" id="EMA55668.1"/>
    </source>
</evidence>
<protein>
    <submittedName>
        <fullName evidence="2">Phenazine biosynthesis protein PhzF family</fullName>
    </submittedName>
</protein>
<evidence type="ECO:0000313" key="3">
    <source>
        <dbReference type="Proteomes" id="UP000011625"/>
    </source>
</evidence>
<keyword evidence="3" id="KW-1185">Reference proteome</keyword>
<dbReference type="AlphaFoldDB" id="M0NDN5"/>
<sequence length="300" mass="31436">MESVRALLIDAFTDEPLAGNAAGVVPAADGLSAAQMQAIAREIGASETAFLRSADDADRRVRYFTPSTEVDLCGHATIASHALLREDGTIDDGAHTLATDVGVLDVEIDGDRVWMTQNDPEIETVDPDIERVAAALGVDPAAITDVDLPMARSSTGLPFLVVPVTFLSVLGECEPDMAAIETLCETVDATGLYAVTFDTLTADATAHGRMFAPGAGIPEDPVTGTASGAVGAYLRRFEAVEATEMTFEQGHFVDRPGRVDVRIDEDAPAGERVRVGGRASIALDGELTVPEIDKAGVIEA</sequence>
<organism evidence="2 3">
    <name type="scientific">Halococcus salifodinae DSM 8989</name>
    <dbReference type="NCBI Taxonomy" id="1227456"/>
    <lineage>
        <taxon>Archaea</taxon>
        <taxon>Methanobacteriati</taxon>
        <taxon>Methanobacteriota</taxon>
        <taxon>Stenosarchaea group</taxon>
        <taxon>Halobacteria</taxon>
        <taxon>Halobacteriales</taxon>
        <taxon>Halococcaceae</taxon>
        <taxon>Halococcus</taxon>
    </lineage>
</organism>
<dbReference type="STRING" id="1227456.C450_01387"/>
<dbReference type="Proteomes" id="UP000011625">
    <property type="component" value="Unassembled WGS sequence"/>
</dbReference>
<dbReference type="EMBL" id="AOME01000012">
    <property type="protein sequence ID" value="EMA55668.1"/>
    <property type="molecule type" value="Genomic_DNA"/>
</dbReference>
<dbReference type="GO" id="GO:0016853">
    <property type="term" value="F:isomerase activity"/>
    <property type="evidence" value="ECO:0007669"/>
    <property type="project" value="UniProtKB-KW"/>
</dbReference>
<dbReference type="RefSeq" id="WP_005039055.1">
    <property type="nucleotide sequence ID" value="NZ_AOME01000012.1"/>
</dbReference>
<reference evidence="2 3" key="1">
    <citation type="journal article" date="2014" name="PLoS Genet.">
        <title>Phylogenetically driven sequencing of extremely halophilic archaea reveals strategies for static and dynamic osmo-response.</title>
        <authorList>
            <person name="Becker E.A."/>
            <person name="Seitzer P.M."/>
            <person name="Tritt A."/>
            <person name="Larsen D."/>
            <person name="Krusor M."/>
            <person name="Yao A.I."/>
            <person name="Wu D."/>
            <person name="Madern D."/>
            <person name="Eisen J.A."/>
            <person name="Darling A.E."/>
            <person name="Facciotti M.T."/>
        </authorList>
    </citation>
    <scope>NUCLEOTIDE SEQUENCE [LARGE SCALE GENOMIC DNA]</scope>
    <source>
        <strain evidence="2 3">DSM 8989</strain>
    </source>
</reference>
<dbReference type="PIRSF" id="PIRSF016184">
    <property type="entry name" value="PhzC_PhzF"/>
    <property type="match status" value="1"/>
</dbReference>
<dbReference type="OrthoDB" id="105902at2157"/>
<dbReference type="Gene3D" id="3.10.310.10">
    <property type="entry name" value="Diaminopimelate Epimerase, Chain A, domain 1"/>
    <property type="match status" value="2"/>
</dbReference>
<dbReference type="Pfam" id="PF02567">
    <property type="entry name" value="PhzC-PhzF"/>
    <property type="match status" value="1"/>
</dbReference>
<gene>
    <name evidence="2" type="ORF">C450_01387</name>
</gene>
<dbReference type="PANTHER" id="PTHR13774">
    <property type="entry name" value="PHENAZINE BIOSYNTHESIS PROTEIN"/>
    <property type="match status" value="1"/>
</dbReference>